<dbReference type="InterPro" id="IPR023885">
    <property type="entry name" value="4Fe4S-binding_SPASM_dom"/>
</dbReference>
<dbReference type="GO" id="GO:0051536">
    <property type="term" value="F:iron-sulfur cluster binding"/>
    <property type="evidence" value="ECO:0007669"/>
    <property type="project" value="UniProtKB-KW"/>
</dbReference>
<dbReference type="SUPFAM" id="SSF102114">
    <property type="entry name" value="Radical SAM enzymes"/>
    <property type="match status" value="1"/>
</dbReference>
<keyword evidence="5" id="KW-0411">Iron-sulfur</keyword>
<dbReference type="SFLD" id="SFLDG01384">
    <property type="entry name" value="thioether_bond_formation_requi"/>
    <property type="match status" value="1"/>
</dbReference>
<dbReference type="PROSITE" id="PS51918">
    <property type="entry name" value="RADICAL_SAM"/>
    <property type="match status" value="1"/>
</dbReference>
<dbReference type="Pfam" id="PF04055">
    <property type="entry name" value="Radical_SAM"/>
    <property type="match status" value="1"/>
</dbReference>
<dbReference type="Proteomes" id="UP000053577">
    <property type="component" value="Unassembled WGS sequence"/>
</dbReference>
<dbReference type="SFLD" id="SFLDG01067">
    <property type="entry name" value="SPASM/twitch_domain_containing"/>
    <property type="match status" value="1"/>
</dbReference>
<evidence type="ECO:0000256" key="5">
    <source>
        <dbReference type="ARBA" id="ARBA00023014"/>
    </source>
</evidence>
<dbReference type="GO" id="GO:0016491">
    <property type="term" value="F:oxidoreductase activity"/>
    <property type="evidence" value="ECO:0007669"/>
    <property type="project" value="InterPro"/>
</dbReference>
<evidence type="ECO:0000256" key="2">
    <source>
        <dbReference type="ARBA" id="ARBA00022691"/>
    </source>
</evidence>
<evidence type="ECO:0000256" key="3">
    <source>
        <dbReference type="ARBA" id="ARBA00022723"/>
    </source>
</evidence>
<proteinExistence type="predicted"/>
<dbReference type="GO" id="GO:0046872">
    <property type="term" value="F:metal ion binding"/>
    <property type="evidence" value="ECO:0007669"/>
    <property type="project" value="UniProtKB-KW"/>
</dbReference>
<dbReference type="RefSeq" id="WP_058291976.1">
    <property type="nucleotide sequence ID" value="NZ_JGYD01000001.1"/>
</dbReference>
<reference evidence="7 8" key="1">
    <citation type="journal article" date="2015" name="Sci. Rep.">
        <title>A comparative genomics and reductive dehalogenase gene transcription study of two chloroethene-respiring bacteria, Dehalococcoides mccartyi strains MB and 11a.</title>
        <authorList>
            <person name="Low A."/>
            <person name="Shen Z."/>
            <person name="Cheng D."/>
            <person name="Rogers M.J."/>
            <person name="Lee P.K."/>
            <person name="He J."/>
        </authorList>
    </citation>
    <scope>NUCLEOTIDE SEQUENCE [LARGE SCALE GENOMIC DNA]</scope>
    <source>
        <strain evidence="7 8">MB</strain>
    </source>
</reference>
<dbReference type="InterPro" id="IPR017200">
    <property type="entry name" value="PqqE-like"/>
</dbReference>
<protein>
    <recommendedName>
        <fullName evidence="6">Radical SAM core domain-containing protein</fullName>
    </recommendedName>
</protein>
<dbReference type="SFLD" id="SFLDG01386">
    <property type="entry name" value="main_SPASM_domain-containing"/>
    <property type="match status" value="1"/>
</dbReference>
<name>A0A0V8M5Q4_9CHLR</name>
<gene>
    <name evidence="7" type="ORF">DA01_00430</name>
</gene>
<sequence length="370" mass="41138">MECSCRPENCTSGELVLMVSSSCNLDCQYCYCGQEQGGLMSEDTAYQALLTAQSVFRLKSIQLSGGEPLLNLPLIRWVAAYARDFGLKLKMQTNATLITPALAEELKQMGIQLGVSLDGTSKTHNCLRPLEEGNSFHQTLAGIKNLEGQGLKSGLTCVVSSANYSRLEELAVLASQLAGISGITFDLIRPSGRALAFPDLFEMNPTILRKSLYRAIWACYELSHLSGRRMVVREIERMRYLNENGQNRKFRCYFDAGCQLAVNSKGDIYPCAALSAYPEMNIGNVNTSLEPEILSRRLKEARNLAGEFYKCRSCRFYLSLCGGPCPAQIYSRRKQGQDCSLECALRQTYIEYLNPELRKSDAETKTGLPL</sequence>
<dbReference type="PANTHER" id="PTHR43273:SF8">
    <property type="entry name" value="RADICAL SAM DOMAIN PROTEIN"/>
    <property type="match status" value="1"/>
</dbReference>
<evidence type="ECO:0000256" key="4">
    <source>
        <dbReference type="ARBA" id="ARBA00023004"/>
    </source>
</evidence>
<dbReference type="InterPro" id="IPR007197">
    <property type="entry name" value="rSAM"/>
</dbReference>
<dbReference type="PANTHER" id="PTHR43273">
    <property type="entry name" value="ANAEROBIC SULFATASE-MATURATING ENZYME HOMOLOG ASLB-RELATED"/>
    <property type="match status" value="1"/>
</dbReference>
<dbReference type="NCBIfam" id="TIGR04085">
    <property type="entry name" value="rSAM_more_4Fe4S"/>
    <property type="match status" value="1"/>
</dbReference>
<dbReference type="PATRIC" id="fig|61435.5.peg.92"/>
<dbReference type="CDD" id="cd01335">
    <property type="entry name" value="Radical_SAM"/>
    <property type="match status" value="1"/>
</dbReference>
<evidence type="ECO:0000256" key="1">
    <source>
        <dbReference type="ARBA" id="ARBA00001966"/>
    </source>
</evidence>
<dbReference type="Gene3D" id="3.20.20.70">
    <property type="entry name" value="Aldolase class I"/>
    <property type="match status" value="1"/>
</dbReference>
<dbReference type="InterPro" id="IPR023867">
    <property type="entry name" value="Sulphatase_maturase_rSAM"/>
</dbReference>
<comment type="cofactor">
    <cofactor evidence="1">
        <name>[4Fe-4S] cluster</name>
        <dbReference type="ChEBI" id="CHEBI:49883"/>
    </cofactor>
</comment>
<evidence type="ECO:0000259" key="6">
    <source>
        <dbReference type="PROSITE" id="PS51918"/>
    </source>
</evidence>
<organism evidence="7 8">
    <name type="scientific">Dehalococcoides mccartyi</name>
    <dbReference type="NCBI Taxonomy" id="61435"/>
    <lineage>
        <taxon>Bacteria</taxon>
        <taxon>Bacillati</taxon>
        <taxon>Chloroflexota</taxon>
        <taxon>Dehalococcoidia</taxon>
        <taxon>Dehalococcoidales</taxon>
        <taxon>Dehalococcoidaceae</taxon>
        <taxon>Dehalococcoides</taxon>
    </lineage>
</organism>
<evidence type="ECO:0000313" key="7">
    <source>
        <dbReference type="EMBL" id="KSV19008.1"/>
    </source>
</evidence>
<feature type="domain" description="Radical SAM core" evidence="6">
    <location>
        <begin position="9"/>
        <end position="229"/>
    </location>
</feature>
<comment type="caution">
    <text evidence="7">The sequence shown here is derived from an EMBL/GenBank/DDBJ whole genome shotgun (WGS) entry which is preliminary data.</text>
</comment>
<keyword evidence="4" id="KW-0408">Iron</keyword>
<dbReference type="AlphaFoldDB" id="A0A0V8M5Q4"/>
<evidence type="ECO:0000313" key="8">
    <source>
        <dbReference type="Proteomes" id="UP000053577"/>
    </source>
</evidence>
<dbReference type="EMBL" id="JGYD01000001">
    <property type="protein sequence ID" value="KSV19008.1"/>
    <property type="molecule type" value="Genomic_DNA"/>
</dbReference>
<keyword evidence="3" id="KW-0479">Metal-binding</keyword>
<dbReference type="InterPro" id="IPR013785">
    <property type="entry name" value="Aldolase_TIM"/>
</dbReference>
<keyword evidence="2" id="KW-0949">S-adenosyl-L-methionine</keyword>
<dbReference type="InterPro" id="IPR058240">
    <property type="entry name" value="rSAM_sf"/>
</dbReference>
<accession>A0A0V8M5Q4</accession>
<dbReference type="PIRSF" id="PIRSF037420">
    <property type="entry name" value="PQQ_syn_pqqE"/>
    <property type="match status" value="1"/>
</dbReference>
<dbReference type="Pfam" id="PF13186">
    <property type="entry name" value="SPASM"/>
    <property type="match status" value="1"/>
</dbReference>
<dbReference type="SFLD" id="SFLDS00029">
    <property type="entry name" value="Radical_SAM"/>
    <property type="match status" value="1"/>
</dbReference>